<name>A0A835UBQ4_VANPL</name>
<feature type="region of interest" description="Disordered" evidence="9">
    <location>
        <begin position="138"/>
        <end position="193"/>
    </location>
</feature>
<keyword evidence="6" id="KW-0804">Transcription</keyword>
<keyword evidence="7" id="KW-0539">Nucleus</keyword>
<dbReference type="GO" id="GO:0009873">
    <property type="term" value="P:ethylene-activated signaling pathway"/>
    <property type="evidence" value="ECO:0007669"/>
    <property type="project" value="UniProtKB-KW"/>
</dbReference>
<dbReference type="SUPFAM" id="SSF54171">
    <property type="entry name" value="DNA-binding domain"/>
    <property type="match status" value="1"/>
</dbReference>
<evidence type="ECO:0000256" key="1">
    <source>
        <dbReference type="ARBA" id="ARBA00004123"/>
    </source>
</evidence>
<evidence type="ECO:0000256" key="6">
    <source>
        <dbReference type="ARBA" id="ARBA00023163"/>
    </source>
</evidence>
<dbReference type="EMBL" id="JADCNL010000013">
    <property type="protein sequence ID" value="KAG0455378.1"/>
    <property type="molecule type" value="Genomic_DNA"/>
</dbReference>
<dbReference type="PROSITE" id="PS51032">
    <property type="entry name" value="AP2_ERF"/>
    <property type="match status" value="1"/>
</dbReference>
<evidence type="ECO:0000256" key="8">
    <source>
        <dbReference type="ARBA" id="ARBA00024343"/>
    </source>
</evidence>
<dbReference type="SMART" id="SM00380">
    <property type="entry name" value="AP2"/>
    <property type="match status" value="1"/>
</dbReference>
<dbReference type="Pfam" id="PF00847">
    <property type="entry name" value="AP2"/>
    <property type="match status" value="1"/>
</dbReference>
<dbReference type="PANTHER" id="PTHR31657:SF40">
    <property type="entry name" value="ETHYLENE-RESPONSIVE TRANSCRIPTION FACTOR ERF062"/>
    <property type="match status" value="1"/>
</dbReference>
<dbReference type="AlphaFoldDB" id="A0A835UBQ4"/>
<evidence type="ECO:0000256" key="2">
    <source>
        <dbReference type="ARBA" id="ARBA00022745"/>
    </source>
</evidence>
<evidence type="ECO:0000313" key="12">
    <source>
        <dbReference type="Proteomes" id="UP000636800"/>
    </source>
</evidence>
<comment type="subcellular location">
    <subcellularLocation>
        <location evidence="1">Nucleus</location>
    </subcellularLocation>
</comment>
<dbReference type="Proteomes" id="UP000636800">
    <property type="component" value="Chromosome 13"/>
</dbReference>
<feature type="compositionally biased region" description="Basic and acidic residues" evidence="9">
    <location>
        <begin position="160"/>
        <end position="170"/>
    </location>
</feature>
<protein>
    <recommendedName>
        <fullName evidence="10">AP2/ERF domain-containing protein</fullName>
    </recommendedName>
</protein>
<proteinExistence type="inferred from homology"/>
<keyword evidence="12" id="KW-1185">Reference proteome</keyword>
<dbReference type="InterPro" id="IPR051758">
    <property type="entry name" value="ERF/AP2-like"/>
</dbReference>
<dbReference type="FunFam" id="3.30.730.10:FF:000001">
    <property type="entry name" value="Ethylene-responsive transcription factor 2"/>
    <property type="match status" value="1"/>
</dbReference>
<dbReference type="PANTHER" id="PTHR31657">
    <property type="entry name" value="ETHYLENE-RESPONSIVE TRANSCRIPTION FACTOR ERF061"/>
    <property type="match status" value="1"/>
</dbReference>
<keyword evidence="5" id="KW-0010">Activator</keyword>
<comment type="caution">
    <text evidence="11">The sequence shown here is derived from an EMBL/GenBank/DDBJ whole genome shotgun (WGS) entry which is preliminary data.</text>
</comment>
<keyword evidence="4" id="KW-0238">DNA-binding</keyword>
<dbReference type="GO" id="GO:0003700">
    <property type="term" value="F:DNA-binding transcription factor activity"/>
    <property type="evidence" value="ECO:0007669"/>
    <property type="project" value="InterPro"/>
</dbReference>
<dbReference type="GO" id="GO:0005634">
    <property type="term" value="C:nucleus"/>
    <property type="evidence" value="ECO:0007669"/>
    <property type="project" value="UniProtKB-SubCell"/>
</dbReference>
<dbReference type="Gene3D" id="3.30.730.10">
    <property type="entry name" value="AP2/ERF domain"/>
    <property type="match status" value="1"/>
</dbReference>
<keyword evidence="3" id="KW-0805">Transcription regulation</keyword>
<dbReference type="InterPro" id="IPR016177">
    <property type="entry name" value="DNA-bd_dom_sf"/>
</dbReference>
<evidence type="ECO:0000256" key="7">
    <source>
        <dbReference type="ARBA" id="ARBA00023242"/>
    </source>
</evidence>
<sequence length="215" mass="24081">MQTNQMFRFNDLNQLILSFHLSSSSTSPATTTDTQHFTPCFPPAKHPQPAAAKVYRGVRQRHWGKWVAEIRLPRNRTRVWLGTFQTAEDAAMAYDAAAYKLRGEFANLNFPHLKHRLGGDRVHCAAISLLEAKLCSFDGEHGKPGKEPPAGRRKRRRVGEKREKVFKEVEPPLLPEAVAPSPPPMDGDVDGVLLSRMPSLDMDSIWDSLPISSSD</sequence>
<gene>
    <name evidence="11" type="ORF">HPP92_024670</name>
</gene>
<keyword evidence="2" id="KW-0936">Ethylene signaling pathway</keyword>
<evidence type="ECO:0000256" key="3">
    <source>
        <dbReference type="ARBA" id="ARBA00023015"/>
    </source>
</evidence>
<evidence type="ECO:0000256" key="9">
    <source>
        <dbReference type="SAM" id="MobiDB-lite"/>
    </source>
</evidence>
<organism evidence="11 12">
    <name type="scientific">Vanilla planifolia</name>
    <name type="common">Vanilla</name>
    <dbReference type="NCBI Taxonomy" id="51239"/>
    <lineage>
        <taxon>Eukaryota</taxon>
        <taxon>Viridiplantae</taxon>
        <taxon>Streptophyta</taxon>
        <taxon>Embryophyta</taxon>
        <taxon>Tracheophyta</taxon>
        <taxon>Spermatophyta</taxon>
        <taxon>Magnoliopsida</taxon>
        <taxon>Liliopsida</taxon>
        <taxon>Asparagales</taxon>
        <taxon>Orchidaceae</taxon>
        <taxon>Vanilloideae</taxon>
        <taxon>Vanilleae</taxon>
        <taxon>Vanilla</taxon>
    </lineage>
</organism>
<evidence type="ECO:0000256" key="5">
    <source>
        <dbReference type="ARBA" id="ARBA00023159"/>
    </source>
</evidence>
<feature type="compositionally biased region" description="Basic and acidic residues" evidence="9">
    <location>
        <begin position="138"/>
        <end position="150"/>
    </location>
</feature>
<dbReference type="CDD" id="cd00018">
    <property type="entry name" value="AP2"/>
    <property type="match status" value="1"/>
</dbReference>
<feature type="domain" description="AP2/ERF" evidence="10">
    <location>
        <begin position="54"/>
        <end position="111"/>
    </location>
</feature>
<accession>A0A835UBQ4</accession>
<evidence type="ECO:0000313" key="11">
    <source>
        <dbReference type="EMBL" id="KAG0455378.1"/>
    </source>
</evidence>
<reference evidence="11 12" key="1">
    <citation type="journal article" date="2020" name="Nat. Food">
        <title>A phased Vanilla planifolia genome enables genetic improvement of flavour and production.</title>
        <authorList>
            <person name="Hasing T."/>
            <person name="Tang H."/>
            <person name="Brym M."/>
            <person name="Khazi F."/>
            <person name="Huang T."/>
            <person name="Chambers A.H."/>
        </authorList>
    </citation>
    <scope>NUCLEOTIDE SEQUENCE [LARGE SCALE GENOMIC DNA]</scope>
    <source>
        <tissue evidence="11">Leaf</tissue>
    </source>
</reference>
<evidence type="ECO:0000256" key="4">
    <source>
        <dbReference type="ARBA" id="ARBA00023125"/>
    </source>
</evidence>
<comment type="similarity">
    <text evidence="8">Belongs to the AP2/ERF transcription factor family. ERF subfamily.</text>
</comment>
<evidence type="ECO:0000259" key="10">
    <source>
        <dbReference type="PROSITE" id="PS51032"/>
    </source>
</evidence>
<dbReference type="PRINTS" id="PR00367">
    <property type="entry name" value="ETHRSPELEMNT"/>
</dbReference>
<dbReference type="InterPro" id="IPR036955">
    <property type="entry name" value="AP2/ERF_dom_sf"/>
</dbReference>
<dbReference type="InterPro" id="IPR001471">
    <property type="entry name" value="AP2/ERF_dom"/>
</dbReference>
<dbReference type="GO" id="GO:0000976">
    <property type="term" value="F:transcription cis-regulatory region binding"/>
    <property type="evidence" value="ECO:0007669"/>
    <property type="project" value="UniProtKB-ARBA"/>
</dbReference>